<dbReference type="WormBase" id="T05B11.4">
    <property type="protein sequence ID" value="CE52087"/>
    <property type="gene ID" value="WBGene00020247"/>
</dbReference>
<dbReference type="PhylomeDB" id="Q22213"/>
<keyword evidence="3 8" id="KW-0328">Glycosyltransferase</keyword>
<dbReference type="PANTHER" id="PTHR21461:SF7">
    <property type="entry name" value="GLYCOSYLTRANSFERASE FAMILY 92 PROTEIN"/>
    <property type="match status" value="1"/>
</dbReference>
<keyword evidence="7" id="KW-0472">Membrane</keyword>
<keyword evidence="4 8" id="KW-0808">Transferase</keyword>
<dbReference type="GO" id="GO:0016020">
    <property type="term" value="C:membrane"/>
    <property type="evidence" value="ECO:0007669"/>
    <property type="project" value="UniProtKB-SubCell"/>
</dbReference>
<accession>Q22213</accession>
<dbReference type="PaxDb" id="6239-T05B11.4"/>
<sequence>MQRIYQFILIIILLLLLVFDIFTNKPELFPSSRISPCYTESSPTSGKLESNAEKSEKLINVPSTLDLSNKSYFIDGFDRFDWYQFQLFRKTNDRPKTASNISTLYAYEFEHEITVTTTSWKRMGHRVYCRYLDDNNIEIGIPFESLTYPEYIVSCKKRDGTKKIGLSVEKNGDFFPLPIIDRMLKKPKYELSMCVASIYGDEPKWLMFIEMIEHFKLQGVQHFYLHIHHASEYDMRVINDYVRTGEVEVHYLIERDMRADNHWHMVNLADCLIWSRGETKWTIFADLDERIYMTNYTGTILDYVQVVKNESIASIQFRQQWIMKTELMPPKYEGDRQLDKWMPTHRWHSSSGIGPPGHTAKCIVDTSKVFIMFIHYVTQFFPATNGSNYVQIRVDPEEGLVRHYRDLSLGDWGRKWLNSTLKFGALRDTDYPSAFLGKLTENVKRRAKYVYDNYYD</sequence>
<feature type="chain" id="PRO_5012926512" description="Glycosyltransferase family 92 protein" evidence="9">
    <location>
        <begin position="24"/>
        <end position="456"/>
    </location>
</feature>
<feature type="signal peptide" evidence="9">
    <location>
        <begin position="1"/>
        <end position="23"/>
    </location>
</feature>
<evidence type="ECO:0000256" key="5">
    <source>
        <dbReference type="ARBA" id="ARBA00022692"/>
    </source>
</evidence>
<dbReference type="EC" id="2.4.1.-" evidence="8"/>
<keyword evidence="9" id="KW-0732">Signal</keyword>
<keyword evidence="6" id="KW-1133">Transmembrane helix</keyword>
<reference evidence="10 11" key="1">
    <citation type="journal article" date="1998" name="Science">
        <title>Genome sequence of the nematode C. elegans: a platform for investigating biology.</title>
        <authorList>
            <consortium name="The C. elegans sequencing consortium"/>
            <person name="Sulson J.E."/>
            <person name="Waterston R."/>
        </authorList>
    </citation>
    <scope>NUCLEOTIDE SEQUENCE [LARGE SCALE GENOMIC DNA]</scope>
    <source>
        <strain evidence="10 11">Bristol N2</strain>
    </source>
</reference>
<dbReference type="FunCoup" id="Q22213">
    <property type="interactions" value="20"/>
</dbReference>
<evidence type="ECO:0000256" key="1">
    <source>
        <dbReference type="ARBA" id="ARBA00004167"/>
    </source>
</evidence>
<comment type="similarity">
    <text evidence="2 8">Belongs to the glycosyltransferase 92 family.</text>
</comment>
<dbReference type="PANTHER" id="PTHR21461">
    <property type="entry name" value="GLYCOSYLTRANSFERASE FAMILY 92 PROTEIN"/>
    <property type="match status" value="1"/>
</dbReference>
<dbReference type="InterPro" id="IPR008166">
    <property type="entry name" value="Glyco_transf_92"/>
</dbReference>
<evidence type="ECO:0000313" key="12">
    <source>
        <dbReference type="WormBase" id="T05B11.4"/>
    </source>
</evidence>
<dbReference type="HOGENOM" id="CLU_008031_4_0_1"/>
<dbReference type="Pfam" id="PF01697">
    <property type="entry name" value="Glyco_transf_92"/>
    <property type="match status" value="1"/>
</dbReference>
<dbReference type="UCSC" id="T05B11.4">
    <property type="organism name" value="c. elegans"/>
</dbReference>
<dbReference type="AGR" id="WB:WBGene00020247"/>
<evidence type="ECO:0000256" key="9">
    <source>
        <dbReference type="SAM" id="SignalP"/>
    </source>
</evidence>
<proteinExistence type="inferred from homology"/>
<dbReference type="EMBL" id="BX284605">
    <property type="protein sequence ID" value="CCD65787.2"/>
    <property type="molecule type" value="Genomic_DNA"/>
</dbReference>
<evidence type="ECO:0000313" key="10">
    <source>
        <dbReference type="EMBL" id="CCD65787.2"/>
    </source>
</evidence>
<dbReference type="Proteomes" id="UP000001940">
    <property type="component" value="Chromosome V"/>
</dbReference>
<dbReference type="OrthoDB" id="5801206at2759"/>
<evidence type="ECO:0000256" key="8">
    <source>
        <dbReference type="RuleBase" id="RU366017"/>
    </source>
</evidence>
<dbReference type="GO" id="GO:0005737">
    <property type="term" value="C:cytoplasm"/>
    <property type="evidence" value="ECO:0000318"/>
    <property type="project" value="GO_Central"/>
</dbReference>
<comment type="subcellular location">
    <subcellularLocation>
        <location evidence="1">Membrane</location>
        <topology evidence="1">Single-pass membrane protein</topology>
    </subcellularLocation>
</comment>
<dbReference type="InParanoid" id="Q22213"/>
<evidence type="ECO:0000256" key="3">
    <source>
        <dbReference type="ARBA" id="ARBA00022676"/>
    </source>
</evidence>
<gene>
    <name evidence="10" type="ORF">CELE_T05B11.4</name>
    <name evidence="10 12" type="ORF">T05B11.4</name>
</gene>
<evidence type="ECO:0000256" key="6">
    <source>
        <dbReference type="ARBA" id="ARBA00022989"/>
    </source>
</evidence>
<keyword evidence="11" id="KW-1185">Reference proteome</keyword>
<organism evidence="10 11">
    <name type="scientific">Caenorhabditis elegans</name>
    <dbReference type="NCBI Taxonomy" id="6239"/>
    <lineage>
        <taxon>Eukaryota</taxon>
        <taxon>Metazoa</taxon>
        <taxon>Ecdysozoa</taxon>
        <taxon>Nematoda</taxon>
        <taxon>Chromadorea</taxon>
        <taxon>Rhabditida</taxon>
        <taxon>Rhabditina</taxon>
        <taxon>Rhabditomorpha</taxon>
        <taxon>Rhabditoidea</taxon>
        <taxon>Rhabditidae</taxon>
        <taxon>Peloderinae</taxon>
        <taxon>Caenorhabditis</taxon>
    </lineage>
</organism>
<dbReference type="PIR" id="T29463">
    <property type="entry name" value="T29463"/>
</dbReference>
<evidence type="ECO:0000256" key="7">
    <source>
        <dbReference type="ARBA" id="ARBA00023136"/>
    </source>
</evidence>
<name>Q22213_CAEEL</name>
<dbReference type="AlphaFoldDB" id="Q22213"/>
<evidence type="ECO:0000256" key="4">
    <source>
        <dbReference type="ARBA" id="ARBA00022679"/>
    </source>
</evidence>
<dbReference type="eggNOG" id="KOG4735">
    <property type="taxonomic scope" value="Eukaryota"/>
</dbReference>
<protein>
    <recommendedName>
        <fullName evidence="8">Glycosyltransferase family 92 protein</fullName>
        <ecNumber evidence="8">2.4.1.-</ecNumber>
    </recommendedName>
</protein>
<dbReference type="GO" id="GO:0016757">
    <property type="term" value="F:glycosyltransferase activity"/>
    <property type="evidence" value="ECO:0000318"/>
    <property type="project" value="GO_Central"/>
</dbReference>
<dbReference type="Bgee" id="WBGene00020247">
    <property type="expression patterns" value="Expressed in adult organism and 2 other cell types or tissues"/>
</dbReference>
<evidence type="ECO:0000256" key="2">
    <source>
        <dbReference type="ARBA" id="ARBA00007647"/>
    </source>
</evidence>
<evidence type="ECO:0000313" key="11">
    <source>
        <dbReference type="Proteomes" id="UP000001940"/>
    </source>
</evidence>
<keyword evidence="5" id="KW-0812">Transmembrane</keyword>
<dbReference type="CAZy" id="GT92">
    <property type="family name" value="Glycosyltransferase Family 92"/>
</dbReference>